<evidence type="ECO:0000256" key="4">
    <source>
        <dbReference type="ARBA" id="ARBA00023136"/>
    </source>
</evidence>
<reference evidence="8" key="1">
    <citation type="journal article" date="2022" name="G3 (Bethesda)">
        <title>High quality genome of the basidiomycete yeast Dioszegia hungarica PDD-24b-2 isolated from cloud water.</title>
        <authorList>
            <person name="Jarrige D."/>
            <person name="Haridas S."/>
            <person name="Bleykasten-Grosshans C."/>
            <person name="Joly M."/>
            <person name="Nadalig T."/>
            <person name="Sancelme M."/>
            <person name="Vuilleumier S."/>
            <person name="Grigoriev I.V."/>
            <person name="Amato P."/>
            <person name="Bringel F."/>
        </authorList>
    </citation>
    <scope>NUCLEOTIDE SEQUENCE</scope>
    <source>
        <strain evidence="8">PDD-24b-2</strain>
    </source>
</reference>
<feature type="transmembrane region" description="Helical" evidence="6">
    <location>
        <begin position="469"/>
        <end position="488"/>
    </location>
</feature>
<evidence type="ECO:0000259" key="7">
    <source>
        <dbReference type="PROSITE" id="PS50850"/>
    </source>
</evidence>
<feature type="transmembrane region" description="Helical" evidence="6">
    <location>
        <begin position="344"/>
        <end position="365"/>
    </location>
</feature>
<dbReference type="InterPro" id="IPR011701">
    <property type="entry name" value="MFS"/>
</dbReference>
<accession>A0AA38LS39</accession>
<dbReference type="CDD" id="cd17502">
    <property type="entry name" value="MFS_Azr1_MDR_like"/>
    <property type="match status" value="1"/>
</dbReference>
<feature type="transmembrane region" description="Helical" evidence="6">
    <location>
        <begin position="408"/>
        <end position="427"/>
    </location>
</feature>
<gene>
    <name evidence="8" type="ORF">MKK02DRAFT_26403</name>
</gene>
<dbReference type="EMBL" id="JAKWFO010000005">
    <property type="protein sequence ID" value="KAI9635367.1"/>
    <property type="molecule type" value="Genomic_DNA"/>
</dbReference>
<keyword evidence="2 6" id="KW-0812">Transmembrane</keyword>
<dbReference type="GO" id="GO:0005886">
    <property type="term" value="C:plasma membrane"/>
    <property type="evidence" value="ECO:0007669"/>
    <property type="project" value="TreeGrafter"/>
</dbReference>
<feature type="region of interest" description="Disordered" evidence="5">
    <location>
        <begin position="1"/>
        <end position="36"/>
    </location>
</feature>
<feature type="transmembrane region" description="Helical" evidence="6">
    <location>
        <begin position="165"/>
        <end position="186"/>
    </location>
</feature>
<comment type="subcellular location">
    <subcellularLocation>
        <location evidence="1">Membrane</location>
        <topology evidence="1">Multi-pass membrane protein</topology>
    </subcellularLocation>
</comment>
<proteinExistence type="predicted"/>
<feature type="domain" description="Major facilitator superfamily (MFS) profile" evidence="7">
    <location>
        <begin position="75"/>
        <end position="535"/>
    </location>
</feature>
<keyword evidence="9" id="KW-1185">Reference proteome</keyword>
<dbReference type="PANTHER" id="PTHR23501:SF198">
    <property type="entry name" value="AZOLE RESISTANCE PROTEIN 1-RELATED"/>
    <property type="match status" value="1"/>
</dbReference>
<dbReference type="Proteomes" id="UP001164286">
    <property type="component" value="Unassembled WGS sequence"/>
</dbReference>
<feature type="transmembrane region" description="Helical" evidence="6">
    <location>
        <begin position="225"/>
        <end position="247"/>
    </location>
</feature>
<dbReference type="GO" id="GO:0022857">
    <property type="term" value="F:transmembrane transporter activity"/>
    <property type="evidence" value="ECO:0007669"/>
    <property type="project" value="InterPro"/>
</dbReference>
<evidence type="ECO:0000256" key="1">
    <source>
        <dbReference type="ARBA" id="ARBA00004141"/>
    </source>
</evidence>
<feature type="transmembrane region" description="Helical" evidence="6">
    <location>
        <begin position="140"/>
        <end position="159"/>
    </location>
</feature>
<evidence type="ECO:0000313" key="8">
    <source>
        <dbReference type="EMBL" id="KAI9635367.1"/>
    </source>
</evidence>
<feature type="transmembrane region" description="Helical" evidence="6">
    <location>
        <begin position="72"/>
        <end position="98"/>
    </location>
</feature>
<feature type="transmembrane region" description="Helical" evidence="6">
    <location>
        <begin position="550"/>
        <end position="568"/>
    </location>
</feature>
<sequence length="647" mass="69190">MSAMTSTTTLPVSDGAQAAPYSAKGTPPSEHSSAASSIHSGKAGKAVKPVKSFAPPAGVSQQAPIELGKGRFWAIMAALMVSVFLFALDQLIVATAIPKITVEFNSLTELPWLANGFFLTLFGFNLLYSQWSQLFPSKHVIIFAIFVFELGSLICGIAPSMVVLILGRAIAGVGAAGIFTAAMIIIAEITALHNRAQYFALFGVCFALASVLGPLVGGAFADHITWRWCFYINLPFGGVALAMIIFFQPTRPPLGRAATYKGYSKDMFWSVLKCDWMAAALAMAWGCVVSLALQWGGITRPWNDGGVVTCLVLIGVLPPVFIAWEYWMGEKAMFRLAIFARRTIAGASVVLFTLFAAFMLEVYYLSLAYQAVYNSSATIAGVKLLPFILVQIVVLIGSSRVIAKIGRFKWIIVAGPVFIICGAGALYSVKYGTPENHLYGFQALLGVGIGLALQNTMLAVQFELKAEPWLIPAGTGAAIFMGFAGRIVGISMAGSVFGNTIQSNIVKYAPDLPAVFANALINDASAVYTLIPEQYREQSLIAYTEALRNVYIIGVPLAAIGLMGGLFIKNTRMQTKAQEEEANRLAREKEAGVLGVIADAEKAVGQEGRAEREEDIAMATAAVNAEPAAVVEQREGITGQDEKRAAV</sequence>
<evidence type="ECO:0000313" key="9">
    <source>
        <dbReference type="Proteomes" id="UP001164286"/>
    </source>
</evidence>
<dbReference type="Gene3D" id="1.20.1250.20">
    <property type="entry name" value="MFS general substrate transporter like domains"/>
    <property type="match status" value="1"/>
</dbReference>
<feature type="transmembrane region" description="Helical" evidence="6">
    <location>
        <begin position="377"/>
        <end position="396"/>
    </location>
</feature>
<feature type="compositionally biased region" description="Polar residues" evidence="5">
    <location>
        <begin position="1"/>
        <end position="11"/>
    </location>
</feature>
<evidence type="ECO:0000256" key="3">
    <source>
        <dbReference type="ARBA" id="ARBA00022989"/>
    </source>
</evidence>
<keyword evidence="4 6" id="KW-0472">Membrane</keyword>
<feature type="transmembrane region" description="Helical" evidence="6">
    <location>
        <begin position="439"/>
        <end position="462"/>
    </location>
</feature>
<dbReference type="InterPro" id="IPR020846">
    <property type="entry name" value="MFS_dom"/>
</dbReference>
<dbReference type="AlphaFoldDB" id="A0AA38LS39"/>
<keyword evidence="3 6" id="KW-1133">Transmembrane helix</keyword>
<dbReference type="Pfam" id="PF07690">
    <property type="entry name" value="MFS_1"/>
    <property type="match status" value="1"/>
</dbReference>
<evidence type="ECO:0000256" key="6">
    <source>
        <dbReference type="SAM" id="Phobius"/>
    </source>
</evidence>
<feature type="transmembrane region" description="Helical" evidence="6">
    <location>
        <begin position="110"/>
        <end position="128"/>
    </location>
</feature>
<evidence type="ECO:0000256" key="2">
    <source>
        <dbReference type="ARBA" id="ARBA00022692"/>
    </source>
</evidence>
<protein>
    <submittedName>
        <fullName evidence="8">Aflatoxin efflux pump</fullName>
    </submittedName>
</protein>
<dbReference type="SUPFAM" id="SSF103473">
    <property type="entry name" value="MFS general substrate transporter"/>
    <property type="match status" value="1"/>
</dbReference>
<name>A0AA38LS39_9TREE</name>
<dbReference type="RefSeq" id="XP_052945144.1">
    <property type="nucleotide sequence ID" value="XM_053087186.1"/>
</dbReference>
<feature type="transmembrane region" description="Helical" evidence="6">
    <location>
        <begin position="198"/>
        <end position="219"/>
    </location>
</feature>
<dbReference type="InterPro" id="IPR036259">
    <property type="entry name" value="MFS_trans_sf"/>
</dbReference>
<organism evidence="8 9">
    <name type="scientific">Dioszegia hungarica</name>
    <dbReference type="NCBI Taxonomy" id="4972"/>
    <lineage>
        <taxon>Eukaryota</taxon>
        <taxon>Fungi</taxon>
        <taxon>Dikarya</taxon>
        <taxon>Basidiomycota</taxon>
        <taxon>Agaricomycotina</taxon>
        <taxon>Tremellomycetes</taxon>
        <taxon>Tremellales</taxon>
        <taxon>Bulleribasidiaceae</taxon>
        <taxon>Dioszegia</taxon>
    </lineage>
</organism>
<feature type="transmembrane region" description="Helical" evidence="6">
    <location>
        <begin position="305"/>
        <end position="324"/>
    </location>
</feature>
<comment type="caution">
    <text evidence="8">The sequence shown here is derived from an EMBL/GenBank/DDBJ whole genome shotgun (WGS) entry which is preliminary data.</text>
</comment>
<dbReference type="GeneID" id="77726387"/>
<evidence type="ECO:0000256" key="5">
    <source>
        <dbReference type="SAM" id="MobiDB-lite"/>
    </source>
</evidence>
<dbReference type="PROSITE" id="PS50850">
    <property type="entry name" value="MFS"/>
    <property type="match status" value="1"/>
</dbReference>
<dbReference type="PRINTS" id="PR01036">
    <property type="entry name" value="TCRTETB"/>
</dbReference>
<dbReference type="PANTHER" id="PTHR23501">
    <property type="entry name" value="MAJOR FACILITATOR SUPERFAMILY"/>
    <property type="match status" value="1"/>
</dbReference>
<feature type="transmembrane region" description="Helical" evidence="6">
    <location>
        <begin position="268"/>
        <end position="293"/>
    </location>
</feature>